<dbReference type="EMBL" id="AK016752">
    <property type="protein sequence ID" value="BAB30410.1"/>
    <property type="molecule type" value="mRNA"/>
</dbReference>
<reference evidence="2" key="2">
    <citation type="journal article" date="2000" name="Genome Res.">
        <title>Normalization and subtraction of cap-trapper-selected cDNAs to prepare full-length cDNA libraries for rapid discovery of new genes.</title>
        <authorList>
            <person name="Carninci P."/>
            <person name="Shibata Y."/>
            <person name="Hayatsu N."/>
            <person name="Sugahara Y."/>
            <person name="Shibata K."/>
            <person name="Itoh M."/>
            <person name="Konno H."/>
            <person name="Okazaki Y."/>
            <person name="Muramatsu M."/>
            <person name="Hayashizaki Y."/>
        </authorList>
    </citation>
    <scope>NUCLEOTIDE SEQUENCE</scope>
    <source>
        <strain evidence="2">C57BL/6J</strain>
        <tissue evidence="2">Testis</tissue>
    </source>
</reference>
<accession>Q9CUD2</accession>
<feature type="compositionally biased region" description="Basic residues" evidence="1">
    <location>
        <begin position="1"/>
        <end position="19"/>
    </location>
</feature>
<feature type="non-terminal residue" evidence="2">
    <location>
        <position position="1"/>
    </location>
</feature>
<feature type="compositionally biased region" description="Low complexity" evidence="1">
    <location>
        <begin position="39"/>
        <end position="67"/>
    </location>
</feature>
<reference evidence="2" key="5">
    <citation type="journal article" date="2001" name="Nature">
        <title>Functional annotation of a full-length mouse cDNA collection.</title>
        <authorList>
            <consortium name="The RIKEN Genome Exploration Research Group Phase II Team and the FANTOM Consortium"/>
        </authorList>
    </citation>
    <scope>NUCLEOTIDE SEQUENCE</scope>
    <source>
        <strain evidence="2">C57BL/6J</strain>
        <tissue evidence="2">Testis</tissue>
    </source>
</reference>
<reference evidence="2" key="7">
    <citation type="journal article" date="2005" name="Science">
        <title>The Transcriptional Landscape of the Mammalian Genome.</title>
        <authorList>
            <consortium name="The FANTOM Consortium"/>
            <consortium name="Riken Genome Exploration Research Group and Genome Science Group (Genome Network Project Core Group)"/>
        </authorList>
    </citation>
    <scope>NUCLEOTIDE SEQUENCE</scope>
    <source>
        <strain evidence="2">C57BL/6J</strain>
        <tissue evidence="2">Testis</tissue>
    </source>
</reference>
<reference evidence="2" key="3">
    <citation type="journal article" date="2000" name="Genome Res.">
        <title>RIKEN integrated sequence analysis (RISA) system--384-format sequencing pipeline with 384 multicapillary sequencer.</title>
        <authorList>
            <person name="Shibata K."/>
            <person name="Itoh M."/>
            <person name="Aizawa K."/>
            <person name="Nagaoka S."/>
            <person name="Sasaki N."/>
            <person name="Carninci P."/>
            <person name="Konno H."/>
            <person name="Akiyama J."/>
            <person name="Nishi K."/>
            <person name="Kitsunai T."/>
            <person name="Tashiro H."/>
            <person name="Itoh M."/>
            <person name="Sumi N."/>
            <person name="Ishii Y."/>
            <person name="Nakamura S."/>
            <person name="Hazama M."/>
            <person name="Nishine T."/>
            <person name="Harada A."/>
            <person name="Yamamoto R."/>
            <person name="Matsumoto H."/>
            <person name="Sakaguchi S."/>
            <person name="Ikegami T."/>
            <person name="Kashiwagi K."/>
            <person name="Fujiwake S."/>
            <person name="Inoue K."/>
            <person name="Togawa Y."/>
            <person name="Izawa M."/>
            <person name="Ohara E."/>
            <person name="Watahiki M."/>
            <person name="Yoneda Y."/>
            <person name="Ishikawa T."/>
            <person name="Ozawa K."/>
            <person name="Tanaka T."/>
            <person name="Matsuura S."/>
            <person name="Kawai J."/>
            <person name="Okazaki Y."/>
            <person name="Muramatsu M."/>
            <person name="Inoue Y."/>
            <person name="Kira A."/>
            <person name="Hayashizaki Y."/>
        </authorList>
    </citation>
    <scope>NUCLEOTIDE SEQUENCE</scope>
    <source>
        <strain evidence="2">C57BL/6J</strain>
        <tissue evidence="2">Testis</tissue>
    </source>
</reference>
<dbReference type="MGI" id="MGI:1914837">
    <property type="gene designation" value="Cdk19os"/>
</dbReference>
<name>Q9CUD2_MOUSE</name>
<dbReference type="AGR" id="MGI:1914837"/>
<sequence>GAAPHWKFHHYRHQHRAKPRNRDAGAAATQSLLHRRRSTSPTAVARARAPARALRGPPSARDSSAAAAATSSAASSSAAAAAAPAGIYSPASSLHFLVLEPGGPRRAFSNSLRNQASRPKVASHSGKCSSRGLVSCATSSGAGNTVPRVPGAFWATPPQGMYACALPPPHPLSARLLFL</sequence>
<dbReference type="AlphaFoldDB" id="Q9CUD2"/>
<reference evidence="2" key="1">
    <citation type="journal article" date="1999" name="Methods Enzymol.">
        <title>High-efficiency full-length cDNA cloning.</title>
        <authorList>
            <person name="Carninci P."/>
            <person name="Hayashizaki Y."/>
        </authorList>
    </citation>
    <scope>NUCLEOTIDE SEQUENCE</scope>
    <source>
        <strain evidence="2">C57BL/6J</strain>
        <tissue evidence="2">Testis</tissue>
    </source>
</reference>
<proteinExistence type="evidence at transcript level"/>
<protein>
    <submittedName>
        <fullName evidence="2">Uncharacterized protein</fullName>
    </submittedName>
</protein>
<gene>
    <name evidence="3" type="primary">Cdk19os</name>
    <name evidence="3" type="synonym">4930520K10Rik</name>
</gene>
<reference evidence="2" key="4">
    <citation type="submission" date="2000-07" db="EMBL/GenBank/DDBJ databases">
        <authorList>
            <person name="Adachi J."/>
            <person name="Aizawa K."/>
            <person name="Akahira S."/>
            <person name="Akimura T."/>
            <person name="Arai A."/>
            <person name="Aono H."/>
            <person name="Arakawa T."/>
            <person name="Bono H."/>
            <person name="Carninci P."/>
            <person name="Fukuda S."/>
            <person name="Fukunishi Y."/>
            <person name="Furuno M."/>
            <person name="Hanagaki T."/>
            <person name="Hara A."/>
            <person name="Hayatsu N."/>
            <person name="Hiramoto K."/>
            <person name="Hiraoka T."/>
            <person name="Hori F."/>
            <person name="Imotani K."/>
            <person name="Ishii Y."/>
            <person name="Itoh M."/>
            <person name="Izawa M."/>
            <person name="Kasukawa T."/>
            <person name="Kato H."/>
            <person name="Kawai J."/>
            <person name="Kojima Y."/>
            <person name="Konno H."/>
            <person name="Kouda M."/>
            <person name="Koya S."/>
            <person name="Kurihara C."/>
            <person name="Matsuyama T."/>
            <person name="Miyazaki A."/>
            <person name="Nishi K."/>
            <person name="Nomura K."/>
            <person name="Numazaki R."/>
            <person name="Ohno M."/>
            <person name="Okazaki Y."/>
            <person name="Okido T."/>
            <person name="Owa C."/>
            <person name="Saito H."/>
            <person name="Saito R."/>
            <person name="Sakai C."/>
            <person name="Sakai K."/>
            <person name="Sano H."/>
            <person name="Sasaki D."/>
            <person name="Shibata K."/>
            <person name="Shibata Y."/>
            <person name="Shinagawa A."/>
            <person name="Shiraki T."/>
            <person name="Sogabe Y."/>
            <person name="Suzuki H."/>
            <person name="Tagami M."/>
            <person name="Tagawa A."/>
            <person name="Takahashi F."/>
            <person name="Tanaka T."/>
            <person name="Tejima Y."/>
            <person name="Toya T."/>
            <person name="Yamamura T."/>
            <person name="Yasunishi A."/>
            <person name="Yoshida K."/>
            <person name="Yoshino M."/>
            <person name="Muramatsu M."/>
            <person name="Hayashizaki Y."/>
        </authorList>
    </citation>
    <scope>NUCLEOTIDE SEQUENCE</scope>
    <source>
        <strain evidence="2">C57BL/6J</strain>
        <tissue evidence="2">Testis</tissue>
    </source>
</reference>
<evidence type="ECO:0000256" key="1">
    <source>
        <dbReference type="SAM" id="MobiDB-lite"/>
    </source>
</evidence>
<organism evidence="2">
    <name type="scientific">Mus musculus</name>
    <name type="common">Mouse</name>
    <dbReference type="NCBI Taxonomy" id="10090"/>
    <lineage>
        <taxon>Eukaryota</taxon>
        <taxon>Metazoa</taxon>
        <taxon>Chordata</taxon>
        <taxon>Craniata</taxon>
        <taxon>Vertebrata</taxon>
        <taxon>Euteleostomi</taxon>
        <taxon>Mammalia</taxon>
        <taxon>Eutheria</taxon>
        <taxon>Euarchontoglires</taxon>
        <taxon>Glires</taxon>
        <taxon>Rodentia</taxon>
        <taxon>Myomorpha</taxon>
        <taxon>Muroidea</taxon>
        <taxon>Muridae</taxon>
        <taxon>Murinae</taxon>
        <taxon>Mus</taxon>
        <taxon>Mus</taxon>
    </lineage>
</organism>
<feature type="region of interest" description="Disordered" evidence="1">
    <location>
        <begin position="1"/>
        <end position="67"/>
    </location>
</feature>
<reference evidence="2" key="8">
    <citation type="journal article" date="2005" name="Science">
        <title>Antisense Transcription in the Mammalian Transcriptome.</title>
        <authorList>
            <consortium name="RIKEN Genome Exploration Research Group and Genome Science Group (Genome Network Project Core Group) and the FANTOM Consortium"/>
        </authorList>
    </citation>
    <scope>NUCLEOTIDE SEQUENCE</scope>
    <source>
        <strain evidence="2">C57BL/6J</strain>
        <tissue evidence="2">Testis</tissue>
    </source>
</reference>
<feature type="region of interest" description="Disordered" evidence="1">
    <location>
        <begin position="109"/>
        <end position="130"/>
    </location>
</feature>
<evidence type="ECO:0000313" key="3">
    <source>
        <dbReference type="MGI" id="MGI:1914837"/>
    </source>
</evidence>
<evidence type="ECO:0000313" key="2">
    <source>
        <dbReference type="EMBL" id="BAB30410.1"/>
    </source>
</evidence>
<reference evidence="2" key="6">
    <citation type="journal article" date="2002" name="Nature">
        <title>Analysis of the mouse transcriptome based on functional annotation of 60,770 full-length cDNAs.</title>
        <authorList>
            <consortium name="The FANTOM Consortium and the RIKEN Genome Exploration Research Group Phase I and II Team"/>
        </authorList>
    </citation>
    <scope>NUCLEOTIDE SEQUENCE</scope>
    <source>
        <strain evidence="2">C57BL/6J</strain>
        <tissue evidence="2">Testis</tissue>
    </source>
</reference>